<gene>
    <name evidence="1" type="ORF">Q0590_06715</name>
</gene>
<dbReference type="Proteomes" id="UP001168528">
    <property type="component" value="Unassembled WGS sequence"/>
</dbReference>
<sequence length="140" mass="15244">MKARFRQFLAIFLMGVIFITTTGFGLLEHSCLMNSKKSASVFEKQACCPKKKNTATDTAGTIIKPAVCCESQAHVANIDLAPAVEKVATFLEKAFFTIVETTIRMFVSVMQTAEAVLNSSDSSPPLAGKDISIRHRSLLI</sequence>
<reference evidence="1" key="1">
    <citation type="submission" date="2023-07" db="EMBL/GenBank/DDBJ databases">
        <title>The genome sequence of Rhodocytophaga aerolata KACC 12507.</title>
        <authorList>
            <person name="Zhang X."/>
        </authorList>
    </citation>
    <scope>NUCLEOTIDE SEQUENCE</scope>
    <source>
        <strain evidence="1">KACC 12507</strain>
    </source>
</reference>
<keyword evidence="2" id="KW-1185">Reference proteome</keyword>
<dbReference type="RefSeq" id="WP_302036733.1">
    <property type="nucleotide sequence ID" value="NZ_JAUKPO010000002.1"/>
</dbReference>
<accession>A0ABT8R1G3</accession>
<dbReference type="EMBL" id="JAUKPO010000002">
    <property type="protein sequence ID" value="MDO1445936.1"/>
    <property type="molecule type" value="Genomic_DNA"/>
</dbReference>
<name>A0ABT8R1G3_9BACT</name>
<proteinExistence type="predicted"/>
<protein>
    <submittedName>
        <fullName evidence="1">Uncharacterized protein</fullName>
    </submittedName>
</protein>
<comment type="caution">
    <text evidence="1">The sequence shown here is derived from an EMBL/GenBank/DDBJ whole genome shotgun (WGS) entry which is preliminary data.</text>
</comment>
<evidence type="ECO:0000313" key="2">
    <source>
        <dbReference type="Proteomes" id="UP001168528"/>
    </source>
</evidence>
<organism evidence="1 2">
    <name type="scientific">Rhodocytophaga aerolata</name>
    <dbReference type="NCBI Taxonomy" id="455078"/>
    <lineage>
        <taxon>Bacteria</taxon>
        <taxon>Pseudomonadati</taxon>
        <taxon>Bacteroidota</taxon>
        <taxon>Cytophagia</taxon>
        <taxon>Cytophagales</taxon>
        <taxon>Rhodocytophagaceae</taxon>
        <taxon>Rhodocytophaga</taxon>
    </lineage>
</organism>
<evidence type="ECO:0000313" key="1">
    <source>
        <dbReference type="EMBL" id="MDO1445936.1"/>
    </source>
</evidence>
<dbReference type="InterPro" id="IPR058512">
    <property type="entry name" value="DUF8199"/>
</dbReference>
<dbReference type="Pfam" id="PF26622">
    <property type="entry name" value="DUF8199"/>
    <property type="match status" value="1"/>
</dbReference>